<dbReference type="GO" id="GO:0042910">
    <property type="term" value="F:xenobiotic transmembrane transporter activity"/>
    <property type="evidence" value="ECO:0007669"/>
    <property type="project" value="TreeGrafter"/>
</dbReference>
<dbReference type="PRINTS" id="PR00702">
    <property type="entry name" value="ACRIFLAVINRP"/>
</dbReference>
<dbReference type="Gene3D" id="1.20.1640.10">
    <property type="entry name" value="Multidrug efflux transporter AcrB transmembrane domain"/>
    <property type="match status" value="1"/>
</dbReference>
<dbReference type="InterPro" id="IPR001036">
    <property type="entry name" value="Acrflvin-R"/>
</dbReference>
<dbReference type="Gene3D" id="3.30.70.1430">
    <property type="entry name" value="Multidrug efflux transporter AcrB pore domain"/>
    <property type="match status" value="1"/>
</dbReference>
<organism evidence="2">
    <name type="scientific">hydrothermal vent metagenome</name>
    <dbReference type="NCBI Taxonomy" id="652676"/>
    <lineage>
        <taxon>unclassified sequences</taxon>
        <taxon>metagenomes</taxon>
        <taxon>ecological metagenomes</taxon>
    </lineage>
</organism>
<keyword evidence="1" id="KW-1133">Transmembrane helix</keyword>
<dbReference type="SUPFAM" id="SSF82693">
    <property type="entry name" value="Multidrug efflux transporter AcrB pore domain, PN1, PN2, PC1 and PC2 subdomains"/>
    <property type="match status" value="1"/>
</dbReference>
<accession>A0A3B0UTZ3</accession>
<keyword evidence="1" id="KW-0472">Membrane</keyword>
<keyword evidence="1" id="KW-0812">Transmembrane</keyword>
<reference evidence="2" key="1">
    <citation type="submission" date="2018-06" db="EMBL/GenBank/DDBJ databases">
        <authorList>
            <person name="Zhirakovskaya E."/>
        </authorList>
    </citation>
    <scope>NUCLEOTIDE SEQUENCE</scope>
</reference>
<dbReference type="PANTHER" id="PTHR32063">
    <property type="match status" value="1"/>
</dbReference>
<dbReference type="EMBL" id="UOET01000429">
    <property type="protein sequence ID" value="VAW29802.1"/>
    <property type="molecule type" value="Genomic_DNA"/>
</dbReference>
<gene>
    <name evidence="2" type="ORF">MNBD_BACTEROID07-287</name>
</gene>
<evidence type="ECO:0000256" key="1">
    <source>
        <dbReference type="SAM" id="Phobius"/>
    </source>
</evidence>
<dbReference type="GO" id="GO:0005886">
    <property type="term" value="C:plasma membrane"/>
    <property type="evidence" value="ECO:0007669"/>
    <property type="project" value="TreeGrafter"/>
</dbReference>
<evidence type="ECO:0000313" key="2">
    <source>
        <dbReference type="EMBL" id="VAW29802.1"/>
    </source>
</evidence>
<sequence>MKKSFENFVSRPFYSLAIVIVLIATGVWSLYKMPVDYFPGLNYPLVNVVTEYSGVSPRDMEILVTRPIENALQGIRGVQRTSSVTTMGHSQVTVEFSNNYSIMDARQLAAAALSNLSGQLPPGVVPVIDN</sequence>
<feature type="non-terminal residue" evidence="2">
    <location>
        <position position="130"/>
    </location>
</feature>
<evidence type="ECO:0008006" key="3">
    <source>
        <dbReference type="Google" id="ProtNLM"/>
    </source>
</evidence>
<name>A0A3B0UTZ3_9ZZZZ</name>
<feature type="transmembrane region" description="Helical" evidence="1">
    <location>
        <begin position="12"/>
        <end position="31"/>
    </location>
</feature>
<dbReference type="Pfam" id="PF00873">
    <property type="entry name" value="ACR_tran"/>
    <property type="match status" value="1"/>
</dbReference>
<proteinExistence type="predicted"/>
<dbReference type="PANTHER" id="PTHR32063:SF24">
    <property type="entry name" value="CATION EFFLUX SYSTEM (ACRB_ACRD_ACRF FAMILY)"/>
    <property type="match status" value="1"/>
</dbReference>
<protein>
    <recommendedName>
        <fullName evidence="3">Efflux RND transporter permease subunit</fullName>
    </recommendedName>
</protein>
<dbReference type="AlphaFoldDB" id="A0A3B0UTZ3"/>